<keyword evidence="6 8" id="KW-1133">Transmembrane helix</keyword>
<evidence type="ECO:0000313" key="10">
    <source>
        <dbReference type="Proteomes" id="UP000199569"/>
    </source>
</evidence>
<comment type="similarity">
    <text evidence="2">Belongs to the binding-protein-dependent transport system permease family. FecCD subfamily.</text>
</comment>
<sequence length="319" mass="34859">MRENRQPIRALLILTALTVGIITLFMSLNVRGQWDFILTFRGTKVLTMALVGYAIAVSTVLFQTVSHNRILTPSIMGFDQLYILIQTSLVFTIGSAGLTALDPRLLFAFNVGAMVVFSTALYRWLFSGSSRSLHLLVLVGIVFGVLFRSLSSFMQRIIDPNEFVVLQDRLFANFNTIDSNLLGIAVATILIASFFGWRLMHVYDVLALGREASINLGLDHGRIVTVILMLVAVLVSVSTALVGPVTFFGLLVANLAYGIAGTHKHRFVLPVATLLAVICLIGGQLILERVFAFDTALSIVIEFVGGIVFLALLIRGVAR</sequence>
<evidence type="ECO:0000313" key="9">
    <source>
        <dbReference type="EMBL" id="SCY56575.1"/>
    </source>
</evidence>
<dbReference type="PANTHER" id="PTHR30472">
    <property type="entry name" value="FERRIC ENTEROBACTIN TRANSPORT SYSTEM PERMEASE PROTEIN"/>
    <property type="match status" value="1"/>
</dbReference>
<evidence type="ECO:0000256" key="7">
    <source>
        <dbReference type="ARBA" id="ARBA00023136"/>
    </source>
</evidence>
<dbReference type="STRING" id="549386.SAMN02927923_01696"/>
<keyword evidence="7 8" id="KW-0472">Membrane</keyword>
<evidence type="ECO:0000256" key="1">
    <source>
        <dbReference type="ARBA" id="ARBA00004651"/>
    </source>
</evidence>
<feature type="transmembrane region" description="Helical" evidence="8">
    <location>
        <begin position="12"/>
        <end position="30"/>
    </location>
</feature>
<dbReference type="InterPro" id="IPR037294">
    <property type="entry name" value="ABC_BtuC-like"/>
</dbReference>
<comment type="subcellular location">
    <subcellularLocation>
        <location evidence="1">Cell membrane</location>
        <topology evidence="1">Multi-pass membrane protein</topology>
    </subcellularLocation>
</comment>
<dbReference type="PANTHER" id="PTHR30472:SF19">
    <property type="entry name" value="PETROBACTIN IMPORT SYSTEM PERMEASE PROTEIN YCLO"/>
    <property type="match status" value="1"/>
</dbReference>
<gene>
    <name evidence="9" type="ORF">SAMN02927923_01696</name>
</gene>
<dbReference type="RefSeq" id="WP_244510449.1">
    <property type="nucleotide sequence ID" value="NZ_FMVJ01000004.1"/>
</dbReference>
<keyword evidence="3" id="KW-0813">Transport</keyword>
<reference evidence="9 10" key="1">
    <citation type="submission" date="2016-10" db="EMBL/GenBank/DDBJ databases">
        <authorList>
            <person name="de Groot N.N."/>
        </authorList>
    </citation>
    <scope>NUCLEOTIDE SEQUENCE [LARGE SCALE GENOMIC DNA]</scope>
    <source>
        <strain evidence="9 10">CGMCC 1.7666</strain>
    </source>
</reference>
<dbReference type="GO" id="GO:0005886">
    <property type="term" value="C:plasma membrane"/>
    <property type="evidence" value="ECO:0007669"/>
    <property type="project" value="UniProtKB-SubCell"/>
</dbReference>
<dbReference type="AlphaFoldDB" id="A0A1G5GYA3"/>
<dbReference type="GO" id="GO:0022857">
    <property type="term" value="F:transmembrane transporter activity"/>
    <property type="evidence" value="ECO:0007669"/>
    <property type="project" value="InterPro"/>
</dbReference>
<protein>
    <submittedName>
        <fullName evidence="9">Iron complex transport system permease protein</fullName>
    </submittedName>
</protein>
<evidence type="ECO:0000256" key="4">
    <source>
        <dbReference type="ARBA" id="ARBA00022475"/>
    </source>
</evidence>
<feature type="transmembrane region" description="Helical" evidence="8">
    <location>
        <begin position="299"/>
        <end position="318"/>
    </location>
</feature>
<dbReference type="Proteomes" id="UP000199569">
    <property type="component" value="Unassembled WGS sequence"/>
</dbReference>
<keyword evidence="10" id="KW-1185">Reference proteome</keyword>
<dbReference type="SUPFAM" id="SSF81345">
    <property type="entry name" value="ABC transporter involved in vitamin B12 uptake, BtuC"/>
    <property type="match status" value="1"/>
</dbReference>
<evidence type="ECO:0000256" key="6">
    <source>
        <dbReference type="ARBA" id="ARBA00022989"/>
    </source>
</evidence>
<name>A0A1G5GYA3_9HYPH</name>
<feature type="transmembrane region" description="Helical" evidence="8">
    <location>
        <begin position="181"/>
        <end position="200"/>
    </location>
</feature>
<dbReference type="InterPro" id="IPR000522">
    <property type="entry name" value="ABC_transptr_permease_BtuC"/>
</dbReference>
<evidence type="ECO:0000256" key="8">
    <source>
        <dbReference type="SAM" id="Phobius"/>
    </source>
</evidence>
<feature type="transmembrane region" description="Helical" evidence="8">
    <location>
        <begin position="81"/>
        <end position="101"/>
    </location>
</feature>
<feature type="transmembrane region" description="Helical" evidence="8">
    <location>
        <begin position="107"/>
        <end position="126"/>
    </location>
</feature>
<evidence type="ECO:0000256" key="3">
    <source>
        <dbReference type="ARBA" id="ARBA00022448"/>
    </source>
</evidence>
<dbReference type="GO" id="GO:0033214">
    <property type="term" value="P:siderophore-iron import into cell"/>
    <property type="evidence" value="ECO:0007669"/>
    <property type="project" value="TreeGrafter"/>
</dbReference>
<feature type="transmembrane region" description="Helical" evidence="8">
    <location>
        <begin position="267"/>
        <end position="287"/>
    </location>
</feature>
<feature type="transmembrane region" description="Helical" evidence="8">
    <location>
        <begin position="42"/>
        <end position="61"/>
    </location>
</feature>
<evidence type="ECO:0000256" key="5">
    <source>
        <dbReference type="ARBA" id="ARBA00022692"/>
    </source>
</evidence>
<feature type="transmembrane region" description="Helical" evidence="8">
    <location>
        <begin position="133"/>
        <end position="151"/>
    </location>
</feature>
<feature type="transmembrane region" description="Helical" evidence="8">
    <location>
        <begin position="212"/>
        <end position="235"/>
    </location>
</feature>
<accession>A0A1G5GYA3</accession>
<dbReference type="Gene3D" id="1.10.3470.10">
    <property type="entry name" value="ABC transporter involved in vitamin B12 uptake, BtuC"/>
    <property type="match status" value="1"/>
</dbReference>
<organism evidence="9 10">
    <name type="scientific">Microvirga guangxiensis</name>
    <dbReference type="NCBI Taxonomy" id="549386"/>
    <lineage>
        <taxon>Bacteria</taxon>
        <taxon>Pseudomonadati</taxon>
        <taxon>Pseudomonadota</taxon>
        <taxon>Alphaproteobacteria</taxon>
        <taxon>Hyphomicrobiales</taxon>
        <taxon>Methylobacteriaceae</taxon>
        <taxon>Microvirga</taxon>
    </lineage>
</organism>
<keyword evidence="4" id="KW-1003">Cell membrane</keyword>
<keyword evidence="5 8" id="KW-0812">Transmembrane</keyword>
<evidence type="ECO:0000256" key="2">
    <source>
        <dbReference type="ARBA" id="ARBA00007935"/>
    </source>
</evidence>
<dbReference type="Pfam" id="PF01032">
    <property type="entry name" value="FecCD"/>
    <property type="match status" value="1"/>
</dbReference>
<dbReference type="EMBL" id="FMVJ01000004">
    <property type="protein sequence ID" value="SCY56575.1"/>
    <property type="molecule type" value="Genomic_DNA"/>
</dbReference>
<proteinExistence type="inferred from homology"/>